<comment type="cofactor">
    <cofactor evidence="9">
        <name>Mg(2+)</name>
        <dbReference type="ChEBI" id="CHEBI:18420"/>
    </cofactor>
    <cofactor evidence="9">
        <name>Mn(2+)</name>
        <dbReference type="ChEBI" id="CHEBI:29035"/>
    </cofactor>
</comment>
<evidence type="ECO:0000256" key="2">
    <source>
        <dbReference type="ARBA" id="ARBA00006825"/>
    </source>
</evidence>
<comment type="function">
    <text evidence="9">Catalyzes the NADPH-dependent rearrangement and reduction of 1-deoxy-D-xylulose-5-phosphate (DXP) to 2-C-methyl-D-erythritol 4-phosphate (MEP).</text>
</comment>
<evidence type="ECO:0000256" key="1">
    <source>
        <dbReference type="ARBA" id="ARBA00005094"/>
    </source>
</evidence>
<sequence length="387" mass="42247">MSIKRIAILGSTGSIGTQALDVIEANQDIFSVEVLTAQNSADLLIEQAVKFKPKVVVIGNEALQDKVGSALSSLPIQVYSGDAALLSVVESDSIDMVLTAMVGYAGLLPTIHAIKAGKNIALANKETLVVAGELITKLAKENNVSIYPVDSEHSAIFQCLAGEENNPIEKIILTASGGPFRGKNREFLSGVTKQQALKHPNWSMGAKITIDSATLMNKGLEVIEAKWLFDLSASQIDVIVHPQSIIHSMVQFEDGSMKAQMGLPDMKLPIQYALHYPYRLKSSFPRFDFASYPSLTFEKPDMETFRNLAVAYEALEKGGNAACIVNAANEIAVEAFLCDKIRFLEISDVIIECVAKINYIQNPAYLDYVDTNEATRRFALEMIQVKV</sequence>
<keyword evidence="3 9" id="KW-0479">Metal-binding</keyword>
<feature type="binding site" evidence="9">
    <location>
        <position position="13"/>
    </location>
    <ligand>
        <name>NADPH</name>
        <dbReference type="ChEBI" id="CHEBI:57783"/>
    </ligand>
</feature>
<dbReference type="NCBIfam" id="NF009114">
    <property type="entry name" value="PRK12464.1"/>
    <property type="match status" value="1"/>
</dbReference>
<dbReference type="GO" id="GO:0030604">
    <property type="term" value="F:1-deoxy-D-xylulose-5-phosphate reductoisomerase activity"/>
    <property type="evidence" value="ECO:0007669"/>
    <property type="project" value="UniProtKB-UniRule"/>
</dbReference>
<dbReference type="AlphaFoldDB" id="A0A1H6WAD3"/>
<dbReference type="InterPro" id="IPR003821">
    <property type="entry name" value="DXP_reductoisomerase"/>
</dbReference>
<feature type="binding site" evidence="9">
    <location>
        <position position="199"/>
    </location>
    <ligand>
        <name>1-deoxy-D-xylulose 5-phosphate</name>
        <dbReference type="ChEBI" id="CHEBI:57792"/>
    </ligand>
</feature>
<dbReference type="Pfam" id="PF13288">
    <property type="entry name" value="DXPR_C"/>
    <property type="match status" value="1"/>
</dbReference>
<evidence type="ECO:0000256" key="9">
    <source>
        <dbReference type="HAMAP-Rule" id="MF_00183"/>
    </source>
</evidence>
<evidence type="ECO:0000259" key="11">
    <source>
        <dbReference type="Pfam" id="PF08436"/>
    </source>
</evidence>
<feature type="binding site" evidence="9">
    <location>
        <position position="150"/>
    </location>
    <ligand>
        <name>Mn(2+)</name>
        <dbReference type="ChEBI" id="CHEBI:29035"/>
    </ligand>
</feature>
<feature type="binding site" evidence="9">
    <location>
        <position position="176"/>
    </location>
    <ligand>
        <name>1-deoxy-D-xylulose 5-phosphate</name>
        <dbReference type="ChEBI" id="CHEBI:57792"/>
    </ligand>
</feature>
<feature type="binding site" evidence="9">
    <location>
        <position position="221"/>
    </location>
    <ligand>
        <name>1-deoxy-D-xylulose 5-phosphate</name>
        <dbReference type="ChEBI" id="CHEBI:57792"/>
    </ligand>
</feature>
<feature type="binding site" evidence="9">
    <location>
        <position position="125"/>
    </location>
    <ligand>
        <name>1-deoxy-D-xylulose 5-phosphate</name>
        <dbReference type="ChEBI" id="CHEBI:57792"/>
    </ligand>
</feature>
<dbReference type="SUPFAM" id="SSF55347">
    <property type="entry name" value="Glyceraldehyde-3-phosphate dehydrogenase-like, C-terminal domain"/>
    <property type="match status" value="1"/>
</dbReference>
<dbReference type="RefSeq" id="WP_090336709.1">
    <property type="nucleotide sequence ID" value="NZ_FNXY01000005.1"/>
</dbReference>
<dbReference type="InterPro" id="IPR013512">
    <property type="entry name" value="DXP_reductoisomerase_N"/>
</dbReference>
<keyword evidence="13" id="KW-0413">Isomerase</keyword>
<comment type="catalytic activity">
    <reaction evidence="8">
        <text>2-C-methyl-D-erythritol 4-phosphate + NADP(+) = 1-deoxy-D-xylulose 5-phosphate + NADPH + H(+)</text>
        <dbReference type="Rhea" id="RHEA:13717"/>
        <dbReference type="ChEBI" id="CHEBI:15378"/>
        <dbReference type="ChEBI" id="CHEBI:57783"/>
        <dbReference type="ChEBI" id="CHEBI:57792"/>
        <dbReference type="ChEBI" id="CHEBI:58262"/>
        <dbReference type="ChEBI" id="CHEBI:58349"/>
        <dbReference type="EC" id="1.1.1.267"/>
    </reaction>
    <physiologicalReaction direction="right-to-left" evidence="8">
        <dbReference type="Rhea" id="RHEA:13719"/>
    </physiologicalReaction>
</comment>
<feature type="binding site" evidence="9">
    <location>
        <position position="152"/>
    </location>
    <ligand>
        <name>1-deoxy-D-xylulose 5-phosphate</name>
        <dbReference type="ChEBI" id="CHEBI:57792"/>
    </ligand>
</feature>
<evidence type="ECO:0000256" key="7">
    <source>
        <dbReference type="ARBA" id="ARBA00023229"/>
    </source>
</evidence>
<dbReference type="GO" id="GO:0016853">
    <property type="term" value="F:isomerase activity"/>
    <property type="evidence" value="ECO:0007669"/>
    <property type="project" value="UniProtKB-KW"/>
</dbReference>
<proteinExistence type="inferred from homology"/>
<organism evidence="13 14">
    <name type="scientific">Dyadobacter koreensis</name>
    <dbReference type="NCBI Taxonomy" id="408657"/>
    <lineage>
        <taxon>Bacteria</taxon>
        <taxon>Pseudomonadati</taxon>
        <taxon>Bacteroidota</taxon>
        <taxon>Cytophagia</taxon>
        <taxon>Cytophagales</taxon>
        <taxon>Spirosomataceae</taxon>
        <taxon>Dyadobacter</taxon>
    </lineage>
</organism>
<dbReference type="Gene3D" id="3.40.50.720">
    <property type="entry name" value="NAD(P)-binding Rossmann-like Domain"/>
    <property type="match status" value="1"/>
</dbReference>
<feature type="domain" description="1-deoxy-D-xylulose 5-phosphate reductoisomerase N-terminal" evidence="10">
    <location>
        <begin position="6"/>
        <end position="132"/>
    </location>
</feature>
<evidence type="ECO:0000259" key="12">
    <source>
        <dbReference type="Pfam" id="PF13288"/>
    </source>
</evidence>
<feature type="binding site" evidence="9">
    <location>
        <position position="124"/>
    </location>
    <ligand>
        <name>NADPH</name>
        <dbReference type="ChEBI" id="CHEBI:57783"/>
    </ligand>
</feature>
<dbReference type="PANTHER" id="PTHR30525">
    <property type="entry name" value="1-DEOXY-D-XYLULOSE 5-PHOSPHATE REDUCTOISOMERASE"/>
    <property type="match status" value="1"/>
</dbReference>
<feature type="domain" description="DXP reductoisomerase C-terminal" evidence="12">
    <location>
        <begin position="261"/>
        <end position="377"/>
    </location>
</feature>
<comment type="pathway">
    <text evidence="1 9">Isoprenoid biosynthesis; isopentenyl diphosphate biosynthesis via DXP pathway; isopentenyl diphosphate from 1-deoxy-D-xylulose 5-phosphate: step 1/6.</text>
</comment>
<evidence type="ECO:0000256" key="6">
    <source>
        <dbReference type="ARBA" id="ARBA00023211"/>
    </source>
</evidence>
<dbReference type="PIRSF" id="PIRSF006205">
    <property type="entry name" value="Dxp_reductismrs"/>
    <property type="match status" value="1"/>
</dbReference>
<dbReference type="NCBIfam" id="TIGR00243">
    <property type="entry name" value="Dxr"/>
    <property type="match status" value="1"/>
</dbReference>
<dbReference type="UniPathway" id="UPA00056">
    <property type="reaction ID" value="UER00092"/>
</dbReference>
<dbReference type="Gene3D" id="1.10.1740.10">
    <property type="match status" value="1"/>
</dbReference>
<dbReference type="EC" id="1.1.1.267" evidence="9"/>
<dbReference type="PANTHER" id="PTHR30525:SF0">
    <property type="entry name" value="1-DEOXY-D-XYLULOSE 5-PHOSPHATE REDUCTOISOMERASE, CHLOROPLASTIC"/>
    <property type="match status" value="1"/>
</dbReference>
<comment type="caution">
    <text evidence="9">Lacks conserved residue(s) required for the propagation of feature annotation.</text>
</comment>
<feature type="binding site" evidence="9">
    <location>
        <position position="218"/>
    </location>
    <ligand>
        <name>1-deoxy-D-xylulose 5-phosphate</name>
        <dbReference type="ChEBI" id="CHEBI:57792"/>
    </ligand>
</feature>
<evidence type="ECO:0000256" key="8">
    <source>
        <dbReference type="ARBA" id="ARBA00048543"/>
    </source>
</evidence>
<accession>A0A1H6WAD3</accession>
<dbReference type="OrthoDB" id="9806546at2"/>
<protein>
    <recommendedName>
        <fullName evidence="9">1-deoxy-D-xylulose 5-phosphate reductoisomerase</fullName>
        <shortName evidence="9">DXP reductoisomerase</shortName>
        <ecNumber evidence="9">1.1.1.267</ecNumber>
    </recommendedName>
    <alternativeName>
        <fullName evidence="9">1-deoxyxylulose-5-phosphate reductoisomerase</fullName>
    </alternativeName>
    <alternativeName>
        <fullName evidence="9">2-C-methyl-D-erythritol 4-phosphate synthase</fullName>
    </alternativeName>
</protein>
<feature type="binding site" evidence="9">
    <location>
        <position position="14"/>
    </location>
    <ligand>
        <name>NADPH</name>
        <dbReference type="ChEBI" id="CHEBI:57783"/>
    </ligand>
</feature>
<feature type="binding site" evidence="9">
    <location>
        <position position="205"/>
    </location>
    <ligand>
        <name>NADPH</name>
        <dbReference type="ChEBI" id="CHEBI:57783"/>
    </ligand>
</feature>
<dbReference type="STRING" id="408657.SAMN04487995_3189"/>
<keyword evidence="9" id="KW-0460">Magnesium</keyword>
<feature type="binding site" evidence="9">
    <location>
        <position position="15"/>
    </location>
    <ligand>
        <name>NADPH</name>
        <dbReference type="ChEBI" id="CHEBI:57783"/>
    </ligand>
</feature>
<evidence type="ECO:0000256" key="4">
    <source>
        <dbReference type="ARBA" id="ARBA00022857"/>
    </source>
</evidence>
<keyword evidence="4 9" id="KW-0521">NADP</keyword>
<feature type="binding site" evidence="9">
    <location>
        <position position="221"/>
    </location>
    <ligand>
        <name>Mn(2+)</name>
        <dbReference type="ChEBI" id="CHEBI:29035"/>
    </ligand>
</feature>
<dbReference type="InterPro" id="IPR036169">
    <property type="entry name" value="DXPR_C_sf"/>
</dbReference>
<dbReference type="GO" id="GO:0051484">
    <property type="term" value="P:isopentenyl diphosphate biosynthetic process, methylerythritol 4-phosphate pathway involved in terpenoid biosynthetic process"/>
    <property type="evidence" value="ECO:0007669"/>
    <property type="project" value="TreeGrafter"/>
</dbReference>
<dbReference type="GO" id="GO:0030145">
    <property type="term" value="F:manganese ion binding"/>
    <property type="evidence" value="ECO:0007669"/>
    <property type="project" value="TreeGrafter"/>
</dbReference>
<dbReference type="InterPro" id="IPR013644">
    <property type="entry name" value="DXP_reductoisomerase_C"/>
</dbReference>
<feature type="binding site" evidence="9">
    <location>
        <position position="151"/>
    </location>
    <ligand>
        <name>1-deoxy-D-xylulose 5-phosphate</name>
        <dbReference type="ChEBI" id="CHEBI:57792"/>
    </ligand>
</feature>
<feature type="binding site" evidence="9">
    <location>
        <position position="212"/>
    </location>
    <ligand>
        <name>1-deoxy-D-xylulose 5-phosphate</name>
        <dbReference type="ChEBI" id="CHEBI:57792"/>
    </ligand>
</feature>
<gene>
    <name evidence="9" type="primary">dxr</name>
    <name evidence="13" type="ORF">SAMN04487995_3189</name>
</gene>
<dbReference type="SUPFAM" id="SSF69055">
    <property type="entry name" value="1-deoxy-D-xylulose-5-phosphate reductoisomerase, C-terminal domain"/>
    <property type="match status" value="1"/>
</dbReference>
<feature type="binding site" evidence="9">
    <location>
        <position position="12"/>
    </location>
    <ligand>
        <name>NADPH</name>
        <dbReference type="ChEBI" id="CHEBI:57783"/>
    </ligand>
</feature>
<keyword evidence="7 9" id="KW-0414">Isoprene biosynthesis</keyword>
<feature type="binding site" evidence="9">
    <location>
        <position position="217"/>
    </location>
    <ligand>
        <name>1-deoxy-D-xylulose 5-phosphate</name>
        <dbReference type="ChEBI" id="CHEBI:57792"/>
    </ligand>
</feature>
<name>A0A1H6WAD3_9BACT</name>
<feature type="binding site" evidence="9">
    <location>
        <position position="152"/>
    </location>
    <ligand>
        <name>Mn(2+)</name>
        <dbReference type="ChEBI" id="CHEBI:29035"/>
    </ligand>
</feature>
<feature type="binding site" evidence="9">
    <location>
        <position position="126"/>
    </location>
    <ligand>
        <name>NADPH</name>
        <dbReference type="ChEBI" id="CHEBI:57783"/>
    </ligand>
</feature>
<keyword evidence="6 9" id="KW-0464">Manganese</keyword>
<evidence type="ECO:0000313" key="13">
    <source>
        <dbReference type="EMBL" id="SEJ09522.1"/>
    </source>
</evidence>
<keyword evidence="14" id="KW-1185">Reference proteome</keyword>
<dbReference type="HAMAP" id="MF_00183">
    <property type="entry name" value="DXP_reductoisom"/>
    <property type="match status" value="1"/>
</dbReference>
<dbReference type="Pfam" id="PF08436">
    <property type="entry name" value="DXP_redisom_C"/>
    <property type="match status" value="1"/>
</dbReference>
<reference evidence="13 14" key="1">
    <citation type="submission" date="2016-10" db="EMBL/GenBank/DDBJ databases">
        <authorList>
            <person name="de Groot N.N."/>
        </authorList>
    </citation>
    <scope>NUCLEOTIDE SEQUENCE [LARGE SCALE GENOMIC DNA]</scope>
    <source>
        <strain evidence="13 14">DSM 19938</strain>
    </source>
</reference>
<dbReference type="Proteomes" id="UP000199532">
    <property type="component" value="Unassembled WGS sequence"/>
</dbReference>
<keyword evidence="5 9" id="KW-0560">Oxidoreductase</keyword>
<dbReference type="SUPFAM" id="SSF51735">
    <property type="entry name" value="NAD(P)-binding Rossmann-fold domains"/>
    <property type="match status" value="1"/>
</dbReference>
<feature type="domain" description="1-deoxy-D-xylulose 5-phosphate reductoisomerase C-terminal" evidence="11">
    <location>
        <begin position="146"/>
        <end position="229"/>
    </location>
</feature>
<evidence type="ECO:0000259" key="10">
    <source>
        <dbReference type="Pfam" id="PF02670"/>
    </source>
</evidence>
<dbReference type="InterPro" id="IPR026877">
    <property type="entry name" value="DXPR_C"/>
</dbReference>
<evidence type="ECO:0000256" key="5">
    <source>
        <dbReference type="ARBA" id="ARBA00023002"/>
    </source>
</evidence>
<dbReference type="GO" id="GO:0070402">
    <property type="term" value="F:NADPH binding"/>
    <property type="evidence" value="ECO:0007669"/>
    <property type="project" value="InterPro"/>
</dbReference>
<dbReference type="Pfam" id="PF02670">
    <property type="entry name" value="DXP_reductoisom"/>
    <property type="match status" value="1"/>
</dbReference>
<dbReference type="FunFam" id="3.40.50.720:FF:000045">
    <property type="entry name" value="1-deoxy-D-xylulose 5-phosphate reductoisomerase"/>
    <property type="match status" value="1"/>
</dbReference>
<dbReference type="InterPro" id="IPR036291">
    <property type="entry name" value="NAD(P)-bd_dom_sf"/>
</dbReference>
<comment type="similarity">
    <text evidence="2 9">Belongs to the DXR family.</text>
</comment>
<evidence type="ECO:0000256" key="3">
    <source>
        <dbReference type="ARBA" id="ARBA00022723"/>
    </source>
</evidence>
<dbReference type="EMBL" id="FNXY01000005">
    <property type="protein sequence ID" value="SEJ09522.1"/>
    <property type="molecule type" value="Genomic_DNA"/>
</dbReference>
<evidence type="ECO:0000313" key="14">
    <source>
        <dbReference type="Proteomes" id="UP000199532"/>
    </source>
</evidence>